<feature type="chain" id="PRO_5045248885" description="DUF11 domain-containing protein" evidence="1">
    <location>
        <begin position="40"/>
        <end position="201"/>
    </location>
</feature>
<evidence type="ECO:0000313" key="3">
    <source>
        <dbReference type="Proteomes" id="UP000778578"/>
    </source>
</evidence>
<proteinExistence type="predicted"/>
<dbReference type="Proteomes" id="UP000778578">
    <property type="component" value="Unassembled WGS sequence"/>
</dbReference>
<dbReference type="RefSeq" id="WP_222962561.1">
    <property type="nucleotide sequence ID" value="NZ_JAINZZ010000011.1"/>
</dbReference>
<name>A0ABS7Q8S0_9ACTN</name>
<feature type="signal peptide" evidence="1">
    <location>
        <begin position="1"/>
        <end position="39"/>
    </location>
</feature>
<protein>
    <recommendedName>
        <fullName evidence="4">DUF11 domain-containing protein</fullName>
    </recommendedName>
</protein>
<organism evidence="2 3">
    <name type="scientific">Actinacidiphila acidipaludis</name>
    <dbReference type="NCBI Taxonomy" id="2873382"/>
    <lineage>
        <taxon>Bacteria</taxon>
        <taxon>Bacillati</taxon>
        <taxon>Actinomycetota</taxon>
        <taxon>Actinomycetes</taxon>
        <taxon>Kitasatosporales</taxon>
        <taxon>Streptomycetaceae</taxon>
        <taxon>Actinacidiphila</taxon>
    </lineage>
</organism>
<accession>A0ABS7Q8S0</accession>
<evidence type="ECO:0000256" key="1">
    <source>
        <dbReference type="SAM" id="SignalP"/>
    </source>
</evidence>
<comment type="caution">
    <text evidence="2">The sequence shown here is derived from an EMBL/GenBank/DDBJ whole genome shotgun (WGS) entry which is preliminary data.</text>
</comment>
<keyword evidence="1" id="KW-0732">Signal</keyword>
<evidence type="ECO:0008006" key="4">
    <source>
        <dbReference type="Google" id="ProtNLM"/>
    </source>
</evidence>
<dbReference type="EMBL" id="JAINZZ010000011">
    <property type="protein sequence ID" value="MBY8878417.1"/>
    <property type="molecule type" value="Genomic_DNA"/>
</dbReference>
<gene>
    <name evidence="2" type="ORF">K7862_12340</name>
</gene>
<sequence>MNPRRRPRGHALPRVLVRVPGCLALVCGLLLCGAGTSPAATAWADPTATRLLPLPPGGDRSGAAVVTARVLPASAVVDREENGDFTLSVTNTGAAAAYDVRVLLDDAQPGNGVGSADGRCLSRLDASSPADLWCELGDVAARQTVSVIVHTYMGSCAGADQLASAPRSPAPAFRWHITYTDAGTKRTANGPTPQWSCSAAA</sequence>
<keyword evidence="3" id="KW-1185">Reference proteome</keyword>
<reference evidence="2 3" key="1">
    <citation type="submission" date="2021-08" db="EMBL/GenBank/DDBJ databases">
        <title>WGS of actinomycetes from Thailand.</title>
        <authorList>
            <person name="Thawai C."/>
        </authorList>
    </citation>
    <scope>NUCLEOTIDE SEQUENCE [LARGE SCALE GENOMIC DNA]</scope>
    <source>
        <strain evidence="2 3">PLK6-54</strain>
    </source>
</reference>
<evidence type="ECO:0000313" key="2">
    <source>
        <dbReference type="EMBL" id="MBY8878417.1"/>
    </source>
</evidence>